<protein>
    <submittedName>
        <fullName evidence="7">Uncharacterized protein</fullName>
    </submittedName>
</protein>
<keyword evidence="4" id="KW-0067">ATP-binding</keyword>
<keyword evidence="1" id="KW-0808">Transferase</keyword>
<dbReference type="GO" id="GO:0019563">
    <property type="term" value="P:glycerol catabolic process"/>
    <property type="evidence" value="ECO:0007669"/>
    <property type="project" value="TreeGrafter"/>
</dbReference>
<dbReference type="InterPro" id="IPR004007">
    <property type="entry name" value="DhaL_dom"/>
</dbReference>
<evidence type="ECO:0000259" key="6">
    <source>
        <dbReference type="PROSITE" id="PS51481"/>
    </source>
</evidence>
<dbReference type="InterPro" id="IPR004006">
    <property type="entry name" value="DhaK_dom"/>
</dbReference>
<organism evidence="7 8">
    <name type="scientific">Miscanthus lutarioriparius</name>
    <dbReference type="NCBI Taxonomy" id="422564"/>
    <lineage>
        <taxon>Eukaryota</taxon>
        <taxon>Viridiplantae</taxon>
        <taxon>Streptophyta</taxon>
        <taxon>Embryophyta</taxon>
        <taxon>Tracheophyta</taxon>
        <taxon>Spermatophyta</taxon>
        <taxon>Magnoliopsida</taxon>
        <taxon>Liliopsida</taxon>
        <taxon>Poales</taxon>
        <taxon>Poaceae</taxon>
        <taxon>PACMAD clade</taxon>
        <taxon>Panicoideae</taxon>
        <taxon>Andropogonodae</taxon>
        <taxon>Andropogoneae</taxon>
        <taxon>Saccharinae</taxon>
        <taxon>Miscanthus</taxon>
    </lineage>
</organism>
<proteinExistence type="predicted"/>
<dbReference type="Pfam" id="PF02733">
    <property type="entry name" value="Dak1"/>
    <property type="match status" value="2"/>
</dbReference>
<evidence type="ECO:0000256" key="3">
    <source>
        <dbReference type="ARBA" id="ARBA00022777"/>
    </source>
</evidence>
<dbReference type="InterPro" id="IPR050861">
    <property type="entry name" value="Dihydroxyacetone_Kinase"/>
</dbReference>
<dbReference type="FunFam" id="3.30.1180.20:FF:000008">
    <property type="entry name" value="Uncharacterized protein"/>
    <property type="match status" value="1"/>
</dbReference>
<evidence type="ECO:0000256" key="1">
    <source>
        <dbReference type="ARBA" id="ARBA00022679"/>
    </source>
</evidence>
<dbReference type="Proteomes" id="UP000604825">
    <property type="component" value="Unassembled WGS sequence"/>
</dbReference>
<keyword evidence="2" id="KW-0547">Nucleotide-binding</keyword>
<dbReference type="PROSITE" id="PS51481">
    <property type="entry name" value="DHAK"/>
    <property type="match status" value="1"/>
</dbReference>
<dbReference type="Gene3D" id="1.25.40.340">
    <property type="match status" value="1"/>
</dbReference>
<dbReference type="GO" id="GO:0005524">
    <property type="term" value="F:ATP binding"/>
    <property type="evidence" value="ECO:0007669"/>
    <property type="project" value="UniProtKB-KW"/>
</dbReference>
<evidence type="ECO:0000313" key="8">
    <source>
        <dbReference type="Proteomes" id="UP000604825"/>
    </source>
</evidence>
<evidence type="ECO:0000256" key="4">
    <source>
        <dbReference type="ARBA" id="ARBA00022840"/>
    </source>
</evidence>
<feature type="domain" description="DhaL" evidence="5">
    <location>
        <begin position="152"/>
        <end position="202"/>
    </location>
</feature>
<accession>A0A811MHJ2</accession>
<dbReference type="PANTHER" id="PTHR28629">
    <property type="entry name" value="TRIOKINASE/FMN CYCLASE"/>
    <property type="match status" value="1"/>
</dbReference>
<dbReference type="AlphaFoldDB" id="A0A811MHJ2"/>
<reference evidence="7" key="1">
    <citation type="submission" date="2020-10" db="EMBL/GenBank/DDBJ databases">
        <authorList>
            <person name="Han B."/>
            <person name="Lu T."/>
            <person name="Zhao Q."/>
            <person name="Huang X."/>
            <person name="Zhao Y."/>
        </authorList>
    </citation>
    <scope>NUCLEOTIDE SEQUENCE</scope>
</reference>
<keyword evidence="3" id="KW-0418">Kinase</keyword>
<dbReference type="Gene3D" id="3.30.1180.20">
    <property type="entry name" value="Dihydroxyacetone kinase, domain 2"/>
    <property type="match status" value="1"/>
</dbReference>
<dbReference type="GO" id="GO:0004371">
    <property type="term" value="F:glycerone kinase activity"/>
    <property type="evidence" value="ECO:0007669"/>
    <property type="project" value="InterPro"/>
</dbReference>
<name>A0A811MHJ2_9POAL</name>
<dbReference type="EMBL" id="CAJGYO010000001">
    <property type="protein sequence ID" value="CAD6204868.1"/>
    <property type="molecule type" value="Genomic_DNA"/>
</dbReference>
<keyword evidence="8" id="KW-1185">Reference proteome</keyword>
<dbReference type="InterPro" id="IPR036117">
    <property type="entry name" value="DhaL_dom_sf"/>
</dbReference>
<feature type="domain" description="DhaK" evidence="6">
    <location>
        <begin position="1"/>
        <end position="118"/>
    </location>
</feature>
<evidence type="ECO:0000259" key="5">
    <source>
        <dbReference type="PROSITE" id="PS51480"/>
    </source>
</evidence>
<evidence type="ECO:0000256" key="2">
    <source>
        <dbReference type="ARBA" id="ARBA00022741"/>
    </source>
</evidence>
<dbReference type="PROSITE" id="PS51480">
    <property type="entry name" value="DHAL"/>
    <property type="match status" value="1"/>
</dbReference>
<dbReference type="OrthoDB" id="1724672at2759"/>
<dbReference type="PANTHER" id="PTHR28629:SF4">
    <property type="entry name" value="TRIOKINASE_FMN CYCLASE"/>
    <property type="match status" value="1"/>
</dbReference>
<evidence type="ECO:0000313" key="7">
    <source>
        <dbReference type="EMBL" id="CAD6204868.1"/>
    </source>
</evidence>
<comment type="caution">
    <text evidence="7">The sequence shown here is derived from an EMBL/GenBank/DDBJ whole genome shotgun (WGS) entry which is preliminary data.</text>
</comment>
<gene>
    <name evidence="7" type="ORF">NCGR_LOCUS2803</name>
</gene>
<dbReference type="SUPFAM" id="SSF101473">
    <property type="entry name" value="DhaL-like"/>
    <property type="match status" value="1"/>
</dbReference>
<dbReference type="GO" id="GO:0005829">
    <property type="term" value="C:cytosol"/>
    <property type="evidence" value="ECO:0007669"/>
    <property type="project" value="TreeGrafter"/>
</dbReference>
<sequence length="202" mass="21226">MLTAAVSGDVFASPPIDSILAAIRAVTGPLGCLLIVKHGEPGIAVIELQLGATPIMELMIAARKAVPELQLVYGIAVDRVYTGTLMTSLDMAGLSITIMKSDDSILKRLDAPTKALAWPVGSEGNRPPAKFPVPLPPSPSIKDDEELSKQGCILEAAIEASATAIINLKDSLNEWDSKVGDGDCGTTMCRGATTILEDMKKQ</sequence>
<dbReference type="SUPFAM" id="SSF82549">
    <property type="entry name" value="DAK1/DegV-like"/>
    <property type="match status" value="2"/>
</dbReference>